<proteinExistence type="predicted"/>
<dbReference type="RefSeq" id="WP_209470411.1">
    <property type="nucleotide sequence ID" value="NZ_BMWJ01000003.1"/>
</dbReference>
<evidence type="ECO:0000313" key="2">
    <source>
        <dbReference type="EMBL" id="MBP2361072.1"/>
    </source>
</evidence>
<evidence type="ECO:0000313" key="3">
    <source>
        <dbReference type="Proteomes" id="UP001519311"/>
    </source>
</evidence>
<gene>
    <name evidence="2" type="ORF">JOF59_003472</name>
</gene>
<keyword evidence="3" id="KW-1185">Reference proteome</keyword>
<protein>
    <submittedName>
        <fullName evidence="2">Uncharacterized protein</fullName>
    </submittedName>
</protein>
<reference evidence="2 3" key="1">
    <citation type="submission" date="2021-03" db="EMBL/GenBank/DDBJ databases">
        <title>Sequencing the genomes of 1000 actinobacteria strains.</title>
        <authorList>
            <person name="Klenk H.-P."/>
        </authorList>
    </citation>
    <scope>NUCLEOTIDE SEQUENCE [LARGE SCALE GENOMIC DNA]</scope>
    <source>
        <strain evidence="2 3">DSM 40843</strain>
    </source>
</reference>
<organism evidence="2 3">
    <name type="scientific">Streptomyces clavifer</name>
    <dbReference type="NCBI Taxonomy" id="68188"/>
    <lineage>
        <taxon>Bacteria</taxon>
        <taxon>Bacillati</taxon>
        <taxon>Actinomycetota</taxon>
        <taxon>Actinomycetes</taxon>
        <taxon>Kitasatosporales</taxon>
        <taxon>Streptomycetaceae</taxon>
        <taxon>Streptomyces</taxon>
    </lineage>
</organism>
<name>A0ABS4VAY8_9ACTN</name>
<dbReference type="EMBL" id="JAGINS010000001">
    <property type="protein sequence ID" value="MBP2361072.1"/>
    <property type="molecule type" value="Genomic_DNA"/>
</dbReference>
<evidence type="ECO:0000256" key="1">
    <source>
        <dbReference type="SAM" id="MobiDB-lite"/>
    </source>
</evidence>
<feature type="compositionally biased region" description="Low complexity" evidence="1">
    <location>
        <begin position="157"/>
        <end position="174"/>
    </location>
</feature>
<dbReference type="Proteomes" id="UP001519311">
    <property type="component" value="Unassembled WGS sequence"/>
</dbReference>
<comment type="caution">
    <text evidence="2">The sequence shown here is derived from an EMBL/GenBank/DDBJ whole genome shotgun (WGS) entry which is preliminary data.</text>
</comment>
<feature type="region of interest" description="Disordered" evidence="1">
    <location>
        <begin position="137"/>
        <end position="174"/>
    </location>
</feature>
<accession>A0ABS4VAY8</accession>
<sequence>MASDAGSGTGPALGWPFGGIVDMVQDTVGDLVTELESFTKFRNRIDELLEDLKASPADAKKLNEVFIGETQFGAPAWAEATGLFSSYQKVITELETFSKLLSDSMEGMGIAVLASHKGYENLDDDIRQRMLAIREGAQEHYKGEYDPQPEGGKGEAGKPAATPEPSPTEETGGA</sequence>